<dbReference type="InterPro" id="IPR016181">
    <property type="entry name" value="Acyl_CoA_acyltransferase"/>
</dbReference>
<sequence length="190" mass="21488">MALMALSQMKLTPVWVEKESVTEGFLTDVASLAARELFDPPRTEIALRQQHLFPIFSKQFQENGKKNTLLVVKNEAGEMVAFVAMLVGKLSGPFRDVSNEEVARIAYLTVEPSLRGRGIASELVRCCEEWAAFRGFTSIYLNALSEKKHLQHWYSKLGYVKVADEYCSSAFPFLEDYCLTLRTKPLTNVL</sequence>
<name>A0ABP0IXG0_9DINO</name>
<evidence type="ECO:0000256" key="2">
    <source>
        <dbReference type="ARBA" id="ARBA00023315"/>
    </source>
</evidence>
<accession>A0ABP0IXG0</accession>
<evidence type="ECO:0000259" key="3">
    <source>
        <dbReference type="PROSITE" id="PS51186"/>
    </source>
</evidence>
<proteinExistence type="predicted"/>
<evidence type="ECO:0000313" key="5">
    <source>
        <dbReference type="Proteomes" id="UP001642464"/>
    </source>
</evidence>
<dbReference type="CDD" id="cd04301">
    <property type="entry name" value="NAT_SF"/>
    <property type="match status" value="1"/>
</dbReference>
<feature type="domain" description="N-acetyltransferase" evidence="3">
    <location>
        <begin position="39"/>
        <end position="187"/>
    </location>
</feature>
<dbReference type="PANTHER" id="PTHR43877">
    <property type="entry name" value="AMINOALKYLPHOSPHONATE N-ACETYLTRANSFERASE-RELATED-RELATED"/>
    <property type="match status" value="1"/>
</dbReference>
<dbReference type="InterPro" id="IPR050832">
    <property type="entry name" value="Bact_Acetyltransf"/>
</dbReference>
<comment type="caution">
    <text evidence="4">The sequence shown here is derived from an EMBL/GenBank/DDBJ whole genome shotgun (WGS) entry which is preliminary data.</text>
</comment>
<dbReference type="Pfam" id="PF00583">
    <property type="entry name" value="Acetyltransf_1"/>
    <property type="match status" value="1"/>
</dbReference>
<dbReference type="SUPFAM" id="SSF55729">
    <property type="entry name" value="Acyl-CoA N-acyltransferases (Nat)"/>
    <property type="match status" value="1"/>
</dbReference>
<keyword evidence="5" id="KW-1185">Reference proteome</keyword>
<keyword evidence="1" id="KW-0808">Transferase</keyword>
<protein>
    <submittedName>
        <fullName evidence="4">GNAT family N-acetyltransferase</fullName>
    </submittedName>
</protein>
<reference evidence="4 5" key="1">
    <citation type="submission" date="2024-02" db="EMBL/GenBank/DDBJ databases">
        <authorList>
            <person name="Chen Y."/>
            <person name="Shah S."/>
            <person name="Dougan E. K."/>
            <person name="Thang M."/>
            <person name="Chan C."/>
        </authorList>
    </citation>
    <scope>NUCLEOTIDE SEQUENCE [LARGE SCALE GENOMIC DNA]</scope>
</reference>
<keyword evidence="2" id="KW-0012">Acyltransferase</keyword>
<evidence type="ECO:0000313" key="4">
    <source>
        <dbReference type="EMBL" id="CAK9006782.1"/>
    </source>
</evidence>
<gene>
    <name evidence="4" type="ORF">SCF082_LOCUS9174</name>
</gene>
<organism evidence="4 5">
    <name type="scientific">Durusdinium trenchii</name>
    <dbReference type="NCBI Taxonomy" id="1381693"/>
    <lineage>
        <taxon>Eukaryota</taxon>
        <taxon>Sar</taxon>
        <taxon>Alveolata</taxon>
        <taxon>Dinophyceae</taxon>
        <taxon>Suessiales</taxon>
        <taxon>Symbiodiniaceae</taxon>
        <taxon>Durusdinium</taxon>
    </lineage>
</organism>
<dbReference type="InterPro" id="IPR000182">
    <property type="entry name" value="GNAT_dom"/>
</dbReference>
<dbReference type="PROSITE" id="PS51186">
    <property type="entry name" value="GNAT"/>
    <property type="match status" value="1"/>
</dbReference>
<evidence type="ECO:0000256" key="1">
    <source>
        <dbReference type="ARBA" id="ARBA00022679"/>
    </source>
</evidence>
<dbReference type="Gene3D" id="3.40.630.30">
    <property type="match status" value="1"/>
</dbReference>
<dbReference type="EMBL" id="CAXAMM010005302">
    <property type="protein sequence ID" value="CAK9006782.1"/>
    <property type="molecule type" value="Genomic_DNA"/>
</dbReference>
<dbReference type="Proteomes" id="UP001642464">
    <property type="component" value="Unassembled WGS sequence"/>
</dbReference>